<dbReference type="AlphaFoldDB" id="A0A177ST19"/>
<organism evidence="1 2">
    <name type="scientific">Pseudomonas putida</name>
    <name type="common">Arthrobacter siderocapsulatus</name>
    <dbReference type="NCBI Taxonomy" id="303"/>
    <lineage>
        <taxon>Bacteria</taxon>
        <taxon>Pseudomonadati</taxon>
        <taxon>Pseudomonadota</taxon>
        <taxon>Gammaproteobacteria</taxon>
        <taxon>Pseudomonadales</taxon>
        <taxon>Pseudomonadaceae</taxon>
        <taxon>Pseudomonas</taxon>
    </lineage>
</organism>
<dbReference type="Proteomes" id="UP000077752">
    <property type="component" value="Unassembled WGS sequence"/>
</dbReference>
<comment type="caution">
    <text evidence="1">The sequence shown here is derived from an EMBL/GenBank/DDBJ whole genome shotgun (WGS) entry which is preliminary data.</text>
</comment>
<protein>
    <submittedName>
        <fullName evidence="1">Uncharacterized protein</fullName>
    </submittedName>
</protein>
<gene>
    <name evidence="1" type="ORF">AYO28_09665</name>
</gene>
<proteinExistence type="predicted"/>
<evidence type="ECO:0000313" key="1">
    <source>
        <dbReference type="EMBL" id="OAI94132.1"/>
    </source>
</evidence>
<evidence type="ECO:0000313" key="2">
    <source>
        <dbReference type="Proteomes" id="UP000077752"/>
    </source>
</evidence>
<sequence>MTIDLNDPRQFTLDNVRQLLASGNPMKHNQLRVSRAGQAWLSEVVGGAQLDGLLFRLETWAAGSGCVGAAAAEDDRWVRQVFKVLQDNWPRPVSDYIDLY</sequence>
<name>A0A177ST19_PSEPU</name>
<accession>A0A177ST19</accession>
<dbReference type="EMBL" id="LUCV01000007">
    <property type="protein sequence ID" value="OAI94132.1"/>
    <property type="molecule type" value="Genomic_DNA"/>
</dbReference>
<reference evidence="1 2" key="1">
    <citation type="submission" date="2016-03" db="EMBL/GenBank/DDBJ databases">
        <title>Draft Genome Assembly of Pseudomonas putida strain CBF10-2.</title>
        <authorList>
            <person name="Iyer R.S."/>
            <person name="Damania A."/>
        </authorList>
    </citation>
    <scope>NUCLEOTIDE SEQUENCE [LARGE SCALE GENOMIC DNA]</scope>
    <source>
        <strain evidence="1 2">CBF10-2</strain>
    </source>
</reference>
<dbReference type="RefSeq" id="WP_064301764.1">
    <property type="nucleotide sequence ID" value="NZ_LUCV01000007.1"/>
</dbReference>